<comment type="catalytic activity">
    <reaction evidence="6 7">
        <text>L-glutamate 5-semialdehyde + phosphate + NADP(+) = L-glutamyl 5-phosphate + NADPH + H(+)</text>
        <dbReference type="Rhea" id="RHEA:19541"/>
        <dbReference type="ChEBI" id="CHEBI:15378"/>
        <dbReference type="ChEBI" id="CHEBI:43474"/>
        <dbReference type="ChEBI" id="CHEBI:57783"/>
        <dbReference type="ChEBI" id="CHEBI:58066"/>
        <dbReference type="ChEBI" id="CHEBI:58274"/>
        <dbReference type="ChEBI" id="CHEBI:58349"/>
        <dbReference type="EC" id="1.2.1.41"/>
    </reaction>
</comment>
<keyword evidence="10" id="KW-1185">Reference proteome</keyword>
<dbReference type="PANTHER" id="PTHR11063">
    <property type="entry name" value="GLUTAMATE SEMIALDEHYDE DEHYDROGENASE"/>
    <property type="match status" value="1"/>
</dbReference>
<evidence type="ECO:0000313" key="10">
    <source>
        <dbReference type="Proteomes" id="UP000014975"/>
    </source>
</evidence>
<keyword evidence="7" id="KW-0963">Cytoplasm</keyword>
<evidence type="ECO:0000256" key="7">
    <source>
        <dbReference type="HAMAP-Rule" id="MF_00412"/>
    </source>
</evidence>
<keyword evidence="5 7" id="KW-0560">Oxidoreductase</keyword>
<evidence type="ECO:0000256" key="6">
    <source>
        <dbReference type="ARBA" id="ARBA00049024"/>
    </source>
</evidence>
<dbReference type="Gene3D" id="3.40.605.10">
    <property type="entry name" value="Aldehyde Dehydrogenase, Chain A, domain 1"/>
    <property type="match status" value="1"/>
</dbReference>
<dbReference type="NCBIfam" id="TIGR00407">
    <property type="entry name" value="proA"/>
    <property type="match status" value="1"/>
</dbReference>
<reference evidence="9 10" key="1">
    <citation type="journal article" date="2013" name="Genome Announc.">
        <title>Draft genome sequences for three mercury-methylating, sulfate-reducing bacteria.</title>
        <authorList>
            <person name="Brown S.D."/>
            <person name="Hurt R.A.Jr."/>
            <person name="Gilmour C.C."/>
            <person name="Elias D.A."/>
        </authorList>
    </citation>
    <scope>NUCLEOTIDE SEQUENCE [LARGE SCALE GENOMIC DNA]</scope>
    <source>
        <strain evidence="9 10">DSM 16529</strain>
    </source>
</reference>
<dbReference type="AlphaFoldDB" id="S7T4E1"/>
<keyword evidence="3 7" id="KW-0641">Proline biosynthesis</keyword>
<dbReference type="PANTHER" id="PTHR11063:SF8">
    <property type="entry name" value="DELTA-1-PYRROLINE-5-CARBOXYLATE SYNTHASE"/>
    <property type="match status" value="1"/>
</dbReference>
<evidence type="ECO:0000256" key="2">
    <source>
        <dbReference type="ARBA" id="ARBA00022605"/>
    </source>
</evidence>
<feature type="domain" description="Aldehyde dehydrogenase" evidence="8">
    <location>
        <begin position="13"/>
        <end position="283"/>
    </location>
</feature>
<dbReference type="Pfam" id="PF00171">
    <property type="entry name" value="Aldedh"/>
    <property type="match status" value="1"/>
</dbReference>
<dbReference type="eggNOG" id="COG0014">
    <property type="taxonomic scope" value="Bacteria"/>
</dbReference>
<name>S7T4E1_9BACT</name>
<protein>
    <recommendedName>
        <fullName evidence="7">Gamma-glutamyl phosphate reductase</fullName>
        <shortName evidence="7">GPR</shortName>
        <ecNumber evidence="7">1.2.1.41</ecNumber>
    </recommendedName>
    <alternativeName>
        <fullName evidence="7">Glutamate-5-semialdehyde dehydrogenase</fullName>
    </alternativeName>
    <alternativeName>
        <fullName evidence="7">Glutamyl-gamma-semialdehyde dehydrogenase</fullName>
        <shortName evidence="7">GSA dehydrogenase</shortName>
    </alternativeName>
</protein>
<evidence type="ECO:0000259" key="8">
    <source>
        <dbReference type="Pfam" id="PF00171"/>
    </source>
</evidence>
<dbReference type="FunFam" id="3.40.309.10:FF:000006">
    <property type="entry name" value="Gamma-glutamyl phosphate reductase"/>
    <property type="match status" value="1"/>
</dbReference>
<dbReference type="InterPro" id="IPR016162">
    <property type="entry name" value="Ald_DH_N"/>
</dbReference>
<organism evidence="9 10">
    <name type="scientific">Alkalidesulfovibrio alkalitolerans DSM 16529</name>
    <dbReference type="NCBI Taxonomy" id="1121439"/>
    <lineage>
        <taxon>Bacteria</taxon>
        <taxon>Pseudomonadati</taxon>
        <taxon>Thermodesulfobacteriota</taxon>
        <taxon>Desulfovibrionia</taxon>
        <taxon>Desulfovibrionales</taxon>
        <taxon>Desulfovibrionaceae</taxon>
        <taxon>Alkalidesulfovibrio</taxon>
    </lineage>
</organism>
<dbReference type="PATRIC" id="fig|1121439.3.peg.2433"/>
<keyword evidence="4 7" id="KW-0521">NADP</keyword>
<dbReference type="GO" id="GO:0005737">
    <property type="term" value="C:cytoplasm"/>
    <property type="evidence" value="ECO:0007669"/>
    <property type="project" value="UniProtKB-SubCell"/>
</dbReference>
<dbReference type="Gene3D" id="3.40.309.10">
    <property type="entry name" value="Aldehyde Dehydrogenase, Chain A, domain 2"/>
    <property type="match status" value="1"/>
</dbReference>
<dbReference type="EC" id="1.2.1.41" evidence="7"/>
<dbReference type="CDD" id="cd07079">
    <property type="entry name" value="ALDH_F18-19_ProA-GPR"/>
    <property type="match status" value="1"/>
</dbReference>
<dbReference type="SUPFAM" id="SSF53720">
    <property type="entry name" value="ALDH-like"/>
    <property type="match status" value="1"/>
</dbReference>
<dbReference type="UniPathway" id="UPA00098">
    <property type="reaction ID" value="UER00360"/>
</dbReference>
<evidence type="ECO:0000256" key="3">
    <source>
        <dbReference type="ARBA" id="ARBA00022650"/>
    </source>
</evidence>
<evidence type="ECO:0000256" key="5">
    <source>
        <dbReference type="ARBA" id="ARBA00023002"/>
    </source>
</evidence>
<dbReference type="GO" id="GO:0050661">
    <property type="term" value="F:NADP binding"/>
    <property type="evidence" value="ECO:0007669"/>
    <property type="project" value="InterPro"/>
</dbReference>
<dbReference type="STRING" id="1121439.dsat_1060"/>
<proteinExistence type="inferred from homology"/>
<gene>
    <name evidence="7" type="primary">proA</name>
    <name evidence="9" type="ORF">dsat_1060</name>
</gene>
<dbReference type="InterPro" id="IPR016161">
    <property type="entry name" value="Ald_DH/histidinol_DH"/>
</dbReference>
<dbReference type="GO" id="GO:0004350">
    <property type="term" value="F:glutamate-5-semialdehyde dehydrogenase activity"/>
    <property type="evidence" value="ECO:0007669"/>
    <property type="project" value="UniProtKB-UniRule"/>
</dbReference>
<dbReference type="InterPro" id="IPR020593">
    <property type="entry name" value="G-glutamylP_reductase_CS"/>
</dbReference>
<dbReference type="PROSITE" id="PS01223">
    <property type="entry name" value="PROA"/>
    <property type="match status" value="1"/>
</dbReference>
<evidence type="ECO:0000256" key="4">
    <source>
        <dbReference type="ARBA" id="ARBA00022857"/>
    </source>
</evidence>
<comment type="function">
    <text evidence="7">Catalyzes the NADPH-dependent reduction of L-glutamate 5-phosphate into L-glutamate 5-semialdehyde and phosphate. The product spontaneously undergoes cyclization to form 1-pyrroline-5-carboxylate.</text>
</comment>
<comment type="similarity">
    <text evidence="7">Belongs to the gamma-glutamyl phosphate reductase family.</text>
</comment>
<evidence type="ECO:0000313" key="9">
    <source>
        <dbReference type="EMBL" id="EPR31471.1"/>
    </source>
</evidence>
<dbReference type="InterPro" id="IPR000965">
    <property type="entry name" value="GPR_dom"/>
</dbReference>
<comment type="caution">
    <text evidence="9">The sequence shown here is derived from an EMBL/GenBank/DDBJ whole genome shotgun (WGS) entry which is preliminary data.</text>
</comment>
<dbReference type="InterPro" id="IPR012134">
    <property type="entry name" value="Glu-5-SA_DH"/>
</dbReference>
<comment type="subcellular location">
    <subcellularLocation>
        <location evidence="7">Cytoplasm</location>
    </subcellularLocation>
</comment>
<dbReference type="InterPro" id="IPR016163">
    <property type="entry name" value="Ald_DH_C"/>
</dbReference>
<dbReference type="EMBL" id="ATHI01000029">
    <property type="protein sequence ID" value="EPR31471.1"/>
    <property type="molecule type" value="Genomic_DNA"/>
</dbReference>
<dbReference type="PIRSF" id="PIRSF000151">
    <property type="entry name" value="GPR"/>
    <property type="match status" value="1"/>
</dbReference>
<comment type="pathway">
    <text evidence="1 7">Amino-acid biosynthesis; L-proline biosynthesis; L-glutamate 5-semialdehyde from L-glutamate: step 2/2.</text>
</comment>
<accession>S7T4E1</accession>
<dbReference type="RefSeq" id="WP_020887757.1">
    <property type="nucleotide sequence ID" value="NZ_ATHI01000029.1"/>
</dbReference>
<dbReference type="NCBIfam" id="NF001221">
    <property type="entry name" value="PRK00197.1"/>
    <property type="match status" value="1"/>
</dbReference>
<dbReference type="GO" id="GO:0055129">
    <property type="term" value="P:L-proline biosynthetic process"/>
    <property type="evidence" value="ECO:0007669"/>
    <property type="project" value="UniProtKB-UniRule"/>
</dbReference>
<sequence>MIREDLRGRMRSLARAGREASRAMARAGGARKDAVLFEAARLLDERRKNIMEANDRDLSAARDAGMDSAKLDRLALTPAVIDSMIAACREVAGQDDPVGAIESMTKRPNGLMVGRMRVPLGVVCMIYESRPNVTIDAAILCLKAGNAVILRGGSEAFHSNQALGKVLRDALVSQGLPADVAQVLNTTEREAVSHLLKLDDYIDVVIPRGGEGLIRAVVEQATMPVLKHYKGVCHLYVDAGADLDQALHIAMNGKCQRPGVCNALECLLVHESVARSFLPRVAEGLGAAGVEFRACPASLPLLGSGAREAAPEDWGHEFHALVLAVRVVSDMDAALAHIAAYGSNHTEAICTRDHARAMRFLREADASMIAVNASTRFNDGGQLGLGAEIGISTSKLHAYGPMGARELTSTKFVVLGEGQVRN</sequence>
<evidence type="ECO:0000256" key="1">
    <source>
        <dbReference type="ARBA" id="ARBA00004985"/>
    </source>
</evidence>
<dbReference type="Proteomes" id="UP000014975">
    <property type="component" value="Unassembled WGS sequence"/>
</dbReference>
<dbReference type="InterPro" id="IPR015590">
    <property type="entry name" value="Aldehyde_DH_dom"/>
</dbReference>
<keyword evidence="2 7" id="KW-0028">Amino-acid biosynthesis</keyword>
<dbReference type="HAMAP" id="MF_00412">
    <property type="entry name" value="ProA"/>
    <property type="match status" value="1"/>
</dbReference>